<reference evidence="6 7" key="1">
    <citation type="submission" date="2019-02" db="EMBL/GenBank/DDBJ databases">
        <title>Genomic Encyclopedia of Archaeal and Bacterial Type Strains, Phase II (KMG-II): from individual species to whole genera.</title>
        <authorList>
            <person name="Goeker M."/>
        </authorList>
    </citation>
    <scope>NUCLEOTIDE SEQUENCE [LARGE SCALE GENOMIC DNA]</scope>
    <source>
        <strain evidence="6 7">DSM 18101</strain>
    </source>
</reference>
<dbReference type="Proteomes" id="UP000292958">
    <property type="component" value="Unassembled WGS sequence"/>
</dbReference>
<keyword evidence="2" id="KW-0805">Transcription regulation</keyword>
<gene>
    <name evidence="6" type="ORF">BDD14_5110</name>
</gene>
<name>A0A4Q7Z1R9_9BACT</name>
<dbReference type="SUPFAM" id="SSF46785">
    <property type="entry name" value="Winged helix' DNA-binding domain"/>
    <property type="match status" value="1"/>
</dbReference>
<dbReference type="GO" id="GO:0003700">
    <property type="term" value="F:DNA-binding transcription factor activity"/>
    <property type="evidence" value="ECO:0007669"/>
    <property type="project" value="InterPro"/>
</dbReference>
<dbReference type="Pfam" id="PF00126">
    <property type="entry name" value="HTH_1"/>
    <property type="match status" value="1"/>
</dbReference>
<feature type="domain" description="HTH lysR-type" evidence="5">
    <location>
        <begin position="1"/>
        <end position="58"/>
    </location>
</feature>
<dbReference type="Pfam" id="PF03466">
    <property type="entry name" value="LysR_substrate"/>
    <property type="match status" value="1"/>
</dbReference>
<dbReference type="InterPro" id="IPR036390">
    <property type="entry name" value="WH_DNA-bd_sf"/>
</dbReference>
<dbReference type="Gene3D" id="3.40.190.290">
    <property type="match status" value="1"/>
</dbReference>
<proteinExistence type="inferred from homology"/>
<dbReference type="InterPro" id="IPR036388">
    <property type="entry name" value="WH-like_DNA-bd_sf"/>
</dbReference>
<evidence type="ECO:0000256" key="4">
    <source>
        <dbReference type="ARBA" id="ARBA00023163"/>
    </source>
</evidence>
<organism evidence="6 7">
    <name type="scientific">Edaphobacter modestus</name>
    <dbReference type="NCBI Taxonomy" id="388466"/>
    <lineage>
        <taxon>Bacteria</taxon>
        <taxon>Pseudomonadati</taxon>
        <taxon>Acidobacteriota</taxon>
        <taxon>Terriglobia</taxon>
        <taxon>Terriglobales</taxon>
        <taxon>Acidobacteriaceae</taxon>
        <taxon>Edaphobacter</taxon>
    </lineage>
</organism>
<evidence type="ECO:0000259" key="5">
    <source>
        <dbReference type="PROSITE" id="PS50931"/>
    </source>
</evidence>
<dbReference type="AlphaFoldDB" id="A0A4Q7Z1R9"/>
<evidence type="ECO:0000256" key="1">
    <source>
        <dbReference type="ARBA" id="ARBA00009437"/>
    </source>
</evidence>
<dbReference type="EMBL" id="SHKW01000001">
    <property type="protein sequence ID" value="RZU43449.1"/>
    <property type="molecule type" value="Genomic_DNA"/>
</dbReference>
<dbReference type="Gene3D" id="1.10.10.10">
    <property type="entry name" value="Winged helix-like DNA-binding domain superfamily/Winged helix DNA-binding domain"/>
    <property type="match status" value="1"/>
</dbReference>
<evidence type="ECO:0000313" key="7">
    <source>
        <dbReference type="Proteomes" id="UP000292958"/>
    </source>
</evidence>
<dbReference type="OrthoDB" id="9803735at2"/>
<dbReference type="FunFam" id="1.10.10.10:FF:000001">
    <property type="entry name" value="LysR family transcriptional regulator"/>
    <property type="match status" value="1"/>
</dbReference>
<keyword evidence="4" id="KW-0804">Transcription</keyword>
<dbReference type="PROSITE" id="PS50931">
    <property type="entry name" value="HTH_LYSR"/>
    <property type="match status" value="1"/>
</dbReference>
<sequence>MEIRHLQHFVALSEEGSFTRAAQRMHIVQSGLSASIKELELELGSRLVERTTRRVALTETGRLFLEHARATLTALESGITAVRSQDGVVRGRLHLGILQSLGPYLELPLLLKRFRAAYPEVEIAVRALSTVSIPALVGSGDVDLSFHALVNRTEWPGLQVIPYAQDSLVAICPLHHPQRSAKSVRLEALAQGTFVDLTPDRALRRVVDQMFAEHHIKRNTVFEVSDVQTALQFVENSLGVAVVPSALARSLAGSRRILSLKISNQAPRPPRWRIAILRRSRQKSLPGKSTVDLFLEALTAMPRVPKTVSGR</sequence>
<evidence type="ECO:0000256" key="2">
    <source>
        <dbReference type="ARBA" id="ARBA00023015"/>
    </source>
</evidence>
<keyword evidence="7" id="KW-1185">Reference proteome</keyword>
<evidence type="ECO:0000256" key="3">
    <source>
        <dbReference type="ARBA" id="ARBA00023125"/>
    </source>
</evidence>
<dbReference type="GO" id="GO:0003677">
    <property type="term" value="F:DNA binding"/>
    <property type="evidence" value="ECO:0007669"/>
    <property type="project" value="UniProtKB-KW"/>
</dbReference>
<dbReference type="GO" id="GO:0005829">
    <property type="term" value="C:cytosol"/>
    <property type="evidence" value="ECO:0007669"/>
    <property type="project" value="TreeGrafter"/>
</dbReference>
<evidence type="ECO:0000313" key="6">
    <source>
        <dbReference type="EMBL" id="RZU43449.1"/>
    </source>
</evidence>
<dbReference type="InterPro" id="IPR005119">
    <property type="entry name" value="LysR_subst-bd"/>
</dbReference>
<comment type="similarity">
    <text evidence="1">Belongs to the LysR transcriptional regulatory family.</text>
</comment>
<comment type="caution">
    <text evidence="6">The sequence shown here is derived from an EMBL/GenBank/DDBJ whole genome shotgun (WGS) entry which is preliminary data.</text>
</comment>
<dbReference type="InterPro" id="IPR050950">
    <property type="entry name" value="HTH-type_LysR_regulators"/>
</dbReference>
<dbReference type="RefSeq" id="WP_130422018.1">
    <property type="nucleotide sequence ID" value="NZ_SHKW01000001.1"/>
</dbReference>
<dbReference type="PANTHER" id="PTHR30419:SF31">
    <property type="entry name" value="BLR3139 PROTEIN"/>
    <property type="match status" value="1"/>
</dbReference>
<dbReference type="SUPFAM" id="SSF53850">
    <property type="entry name" value="Periplasmic binding protein-like II"/>
    <property type="match status" value="1"/>
</dbReference>
<dbReference type="InterPro" id="IPR000847">
    <property type="entry name" value="LysR_HTH_N"/>
</dbReference>
<accession>A0A4Q7Z1R9</accession>
<dbReference type="PANTHER" id="PTHR30419">
    <property type="entry name" value="HTH-TYPE TRANSCRIPTIONAL REGULATOR YBHD"/>
    <property type="match status" value="1"/>
</dbReference>
<protein>
    <submittedName>
        <fullName evidence="6">DNA-binding transcriptional LysR family regulator</fullName>
    </submittedName>
</protein>
<keyword evidence="3 6" id="KW-0238">DNA-binding</keyword>
<dbReference type="CDD" id="cd05466">
    <property type="entry name" value="PBP2_LTTR_substrate"/>
    <property type="match status" value="1"/>
</dbReference>
<dbReference type="PRINTS" id="PR00039">
    <property type="entry name" value="HTHLYSR"/>
</dbReference>